<sequence>MWMAVVSQI</sequence>
<dbReference type="EMBL" id="GBXM01094318">
    <property type="protein sequence ID" value="JAH14259.1"/>
    <property type="molecule type" value="Transcribed_RNA"/>
</dbReference>
<reference evidence="1" key="1">
    <citation type="submission" date="2014-11" db="EMBL/GenBank/DDBJ databases">
        <authorList>
            <person name="Amaro Gonzalez C."/>
        </authorList>
    </citation>
    <scope>NUCLEOTIDE SEQUENCE</scope>
</reference>
<accession>A0A0E9QBV5</accession>
<reference evidence="1" key="2">
    <citation type="journal article" date="2015" name="Fish Shellfish Immunol.">
        <title>Early steps in the European eel (Anguilla anguilla)-Vibrio vulnificus interaction in the gills: Role of the RtxA13 toxin.</title>
        <authorList>
            <person name="Callol A."/>
            <person name="Pajuelo D."/>
            <person name="Ebbesson L."/>
            <person name="Teles M."/>
            <person name="MacKenzie S."/>
            <person name="Amaro C."/>
        </authorList>
    </citation>
    <scope>NUCLEOTIDE SEQUENCE</scope>
</reference>
<name>A0A0E9QBV5_ANGAN</name>
<evidence type="ECO:0000313" key="1">
    <source>
        <dbReference type="EMBL" id="JAH14259.1"/>
    </source>
</evidence>
<organism evidence="1">
    <name type="scientific">Anguilla anguilla</name>
    <name type="common">European freshwater eel</name>
    <name type="synonym">Muraena anguilla</name>
    <dbReference type="NCBI Taxonomy" id="7936"/>
    <lineage>
        <taxon>Eukaryota</taxon>
        <taxon>Metazoa</taxon>
        <taxon>Chordata</taxon>
        <taxon>Craniata</taxon>
        <taxon>Vertebrata</taxon>
        <taxon>Euteleostomi</taxon>
        <taxon>Actinopterygii</taxon>
        <taxon>Neopterygii</taxon>
        <taxon>Teleostei</taxon>
        <taxon>Anguilliformes</taxon>
        <taxon>Anguillidae</taxon>
        <taxon>Anguilla</taxon>
    </lineage>
</organism>
<proteinExistence type="predicted"/>
<protein>
    <submittedName>
        <fullName evidence="1">Uncharacterized protein</fullName>
    </submittedName>
</protein>